<proteinExistence type="predicted"/>
<reference evidence="2 3" key="1">
    <citation type="submission" date="2024-01" db="EMBL/GenBank/DDBJ databases">
        <title>Genome assemblies of Stephania.</title>
        <authorList>
            <person name="Yang L."/>
        </authorList>
    </citation>
    <scope>NUCLEOTIDE SEQUENCE [LARGE SCALE GENOMIC DNA]</scope>
    <source>
        <strain evidence="2">JXDWG</strain>
        <tissue evidence="2">Leaf</tissue>
    </source>
</reference>
<evidence type="ECO:0000256" key="1">
    <source>
        <dbReference type="SAM" id="MobiDB-lite"/>
    </source>
</evidence>
<dbReference type="AlphaFoldDB" id="A0AAP0KV78"/>
<name>A0AAP0KV78_9MAGN</name>
<evidence type="ECO:0000313" key="2">
    <source>
        <dbReference type="EMBL" id="KAK9158432.1"/>
    </source>
</evidence>
<evidence type="ECO:0000313" key="3">
    <source>
        <dbReference type="Proteomes" id="UP001419268"/>
    </source>
</evidence>
<comment type="caution">
    <text evidence="2">The sequence shown here is derived from an EMBL/GenBank/DDBJ whole genome shotgun (WGS) entry which is preliminary data.</text>
</comment>
<dbReference type="Proteomes" id="UP001419268">
    <property type="component" value="Unassembled WGS sequence"/>
</dbReference>
<dbReference type="EMBL" id="JBBNAG010000002">
    <property type="protein sequence ID" value="KAK9158432.1"/>
    <property type="molecule type" value="Genomic_DNA"/>
</dbReference>
<accession>A0AAP0KV78</accession>
<sequence length="74" mass="8276">MEREKMREKVRKMREPMKMRKKGHVTRDVGRGKQASSSSKVVEEATDDPSRPIPGGPTDRSILASFNNHVAAAI</sequence>
<keyword evidence="3" id="KW-1185">Reference proteome</keyword>
<organism evidence="2 3">
    <name type="scientific">Stephania cephalantha</name>
    <dbReference type="NCBI Taxonomy" id="152367"/>
    <lineage>
        <taxon>Eukaryota</taxon>
        <taxon>Viridiplantae</taxon>
        <taxon>Streptophyta</taxon>
        <taxon>Embryophyta</taxon>
        <taxon>Tracheophyta</taxon>
        <taxon>Spermatophyta</taxon>
        <taxon>Magnoliopsida</taxon>
        <taxon>Ranunculales</taxon>
        <taxon>Menispermaceae</taxon>
        <taxon>Menispermoideae</taxon>
        <taxon>Cissampelideae</taxon>
        <taxon>Stephania</taxon>
    </lineage>
</organism>
<feature type="compositionally biased region" description="Basic and acidic residues" evidence="1">
    <location>
        <begin position="1"/>
        <end position="18"/>
    </location>
</feature>
<protein>
    <submittedName>
        <fullName evidence="2">Uncharacterized protein</fullName>
    </submittedName>
</protein>
<feature type="region of interest" description="Disordered" evidence="1">
    <location>
        <begin position="1"/>
        <end position="61"/>
    </location>
</feature>
<gene>
    <name evidence="2" type="ORF">Scep_005006</name>
</gene>